<dbReference type="Proteomes" id="UP001595765">
    <property type="component" value="Unassembled WGS sequence"/>
</dbReference>
<organism evidence="1 2">
    <name type="scientific">Streptomyces polygonati</name>
    <dbReference type="NCBI Taxonomy" id="1617087"/>
    <lineage>
        <taxon>Bacteria</taxon>
        <taxon>Bacillati</taxon>
        <taxon>Actinomycetota</taxon>
        <taxon>Actinomycetes</taxon>
        <taxon>Kitasatosporales</taxon>
        <taxon>Streptomycetaceae</taxon>
        <taxon>Streptomyces</taxon>
    </lineage>
</organism>
<proteinExistence type="predicted"/>
<evidence type="ECO:0000313" key="1">
    <source>
        <dbReference type="EMBL" id="MFC4034777.1"/>
    </source>
</evidence>
<gene>
    <name evidence="1" type="ORF">ACFO3J_25400</name>
</gene>
<keyword evidence="2" id="KW-1185">Reference proteome</keyword>
<protein>
    <submittedName>
        <fullName evidence="1">Uncharacterized protein</fullName>
    </submittedName>
</protein>
<dbReference type="RefSeq" id="WP_386433592.1">
    <property type="nucleotide sequence ID" value="NZ_JBHSBB010000018.1"/>
</dbReference>
<accession>A0ABV8HS07</accession>
<evidence type="ECO:0000313" key="2">
    <source>
        <dbReference type="Proteomes" id="UP001595765"/>
    </source>
</evidence>
<sequence length="68" mass="7613">MRNALGTELTAAQEELADVYRAVRHLVVDRADELAPYEARNAMKALACLWQIVNGLDLEPEQLYRAGV</sequence>
<name>A0ABV8HS07_9ACTN</name>
<comment type="caution">
    <text evidence="1">The sequence shown here is derived from an EMBL/GenBank/DDBJ whole genome shotgun (WGS) entry which is preliminary data.</text>
</comment>
<reference evidence="2" key="1">
    <citation type="journal article" date="2019" name="Int. J. Syst. Evol. Microbiol.">
        <title>The Global Catalogue of Microorganisms (GCM) 10K type strain sequencing project: providing services to taxonomists for standard genome sequencing and annotation.</title>
        <authorList>
            <consortium name="The Broad Institute Genomics Platform"/>
            <consortium name="The Broad Institute Genome Sequencing Center for Infectious Disease"/>
            <person name="Wu L."/>
            <person name="Ma J."/>
        </authorList>
    </citation>
    <scope>NUCLEOTIDE SEQUENCE [LARGE SCALE GENOMIC DNA]</scope>
    <source>
        <strain evidence="2">CGMCC 4.7237</strain>
    </source>
</reference>
<dbReference type="EMBL" id="JBHSBB010000018">
    <property type="protein sequence ID" value="MFC4034777.1"/>
    <property type="molecule type" value="Genomic_DNA"/>
</dbReference>